<organism evidence="7 8">
    <name type="scientific">Clonostachys chloroleuca</name>
    <dbReference type="NCBI Taxonomy" id="1926264"/>
    <lineage>
        <taxon>Eukaryota</taxon>
        <taxon>Fungi</taxon>
        <taxon>Dikarya</taxon>
        <taxon>Ascomycota</taxon>
        <taxon>Pezizomycotina</taxon>
        <taxon>Sordariomycetes</taxon>
        <taxon>Hypocreomycetidae</taxon>
        <taxon>Hypocreales</taxon>
        <taxon>Bionectriaceae</taxon>
        <taxon>Clonostachys</taxon>
    </lineage>
</organism>
<dbReference type="Proteomes" id="UP001160390">
    <property type="component" value="Unassembled WGS sequence"/>
</dbReference>
<evidence type="ECO:0000256" key="3">
    <source>
        <dbReference type="ARBA" id="ARBA00023015"/>
    </source>
</evidence>
<gene>
    <name evidence="7" type="ORF">CCHLO57077_00016148</name>
</gene>
<dbReference type="CDD" id="cd12148">
    <property type="entry name" value="fungal_TF_MHR"/>
    <property type="match status" value="1"/>
</dbReference>
<keyword evidence="2" id="KW-0479">Metal-binding</keyword>
<keyword evidence="3" id="KW-0805">Transcription regulation</keyword>
<dbReference type="InterPro" id="IPR050815">
    <property type="entry name" value="TF_fung"/>
</dbReference>
<proteinExistence type="predicted"/>
<evidence type="ECO:0000256" key="1">
    <source>
        <dbReference type="ARBA" id="ARBA00004123"/>
    </source>
</evidence>
<evidence type="ECO:0000313" key="8">
    <source>
        <dbReference type="Proteomes" id="UP001160390"/>
    </source>
</evidence>
<dbReference type="PANTHER" id="PTHR47338">
    <property type="entry name" value="ZN(II)2CYS6 TRANSCRIPTION FACTOR (EUROFUNG)-RELATED"/>
    <property type="match status" value="1"/>
</dbReference>
<protein>
    <recommendedName>
        <fullName evidence="6">Xylanolytic transcriptional activator regulatory domain-containing protein</fullName>
    </recommendedName>
</protein>
<dbReference type="PANTHER" id="PTHR47338:SF19">
    <property type="entry name" value="ZN(II)2CYS6 TRANSCRIPTION FACTOR (EUROFUNG)"/>
    <property type="match status" value="1"/>
</dbReference>
<dbReference type="GO" id="GO:0000981">
    <property type="term" value="F:DNA-binding transcription factor activity, RNA polymerase II-specific"/>
    <property type="evidence" value="ECO:0007669"/>
    <property type="project" value="InterPro"/>
</dbReference>
<keyword evidence="4" id="KW-0804">Transcription</keyword>
<dbReference type="GO" id="GO:0006351">
    <property type="term" value="P:DNA-templated transcription"/>
    <property type="evidence" value="ECO:0007669"/>
    <property type="project" value="InterPro"/>
</dbReference>
<name>A0AA35LTS1_9HYPO</name>
<accession>A0AA35LTS1</accession>
<comment type="caution">
    <text evidence="7">The sequence shown here is derived from an EMBL/GenBank/DDBJ whole genome shotgun (WGS) entry which is preliminary data.</text>
</comment>
<reference evidence="7" key="1">
    <citation type="submission" date="2023-01" db="EMBL/GenBank/DDBJ databases">
        <authorList>
            <person name="Piombo E."/>
        </authorList>
    </citation>
    <scope>NUCLEOTIDE SEQUENCE</scope>
</reference>
<comment type="subcellular location">
    <subcellularLocation>
        <location evidence="1">Nucleus</location>
    </subcellularLocation>
</comment>
<keyword evidence="8" id="KW-1185">Reference proteome</keyword>
<evidence type="ECO:0000313" key="7">
    <source>
        <dbReference type="EMBL" id="CAI6072080.1"/>
    </source>
</evidence>
<dbReference type="GO" id="GO:0005634">
    <property type="term" value="C:nucleus"/>
    <property type="evidence" value="ECO:0007669"/>
    <property type="project" value="UniProtKB-SubCell"/>
</dbReference>
<dbReference type="EMBL" id="CABFNP030000642">
    <property type="protein sequence ID" value="CAI6072080.1"/>
    <property type="molecule type" value="Genomic_DNA"/>
</dbReference>
<dbReference type="InterPro" id="IPR007219">
    <property type="entry name" value="XnlR_reg_dom"/>
</dbReference>
<keyword evidence="5" id="KW-0539">Nucleus</keyword>
<dbReference type="SMART" id="SM00906">
    <property type="entry name" value="Fungal_trans"/>
    <property type="match status" value="1"/>
</dbReference>
<dbReference type="AlphaFoldDB" id="A0AA35LTS1"/>
<evidence type="ECO:0000259" key="6">
    <source>
        <dbReference type="SMART" id="SM00906"/>
    </source>
</evidence>
<feature type="non-terminal residue" evidence="7">
    <location>
        <position position="444"/>
    </location>
</feature>
<evidence type="ECO:0000256" key="5">
    <source>
        <dbReference type="ARBA" id="ARBA00023242"/>
    </source>
</evidence>
<dbReference type="GO" id="GO:0003677">
    <property type="term" value="F:DNA binding"/>
    <property type="evidence" value="ECO:0007669"/>
    <property type="project" value="InterPro"/>
</dbReference>
<dbReference type="GO" id="GO:0008270">
    <property type="term" value="F:zinc ion binding"/>
    <property type="evidence" value="ECO:0007669"/>
    <property type="project" value="InterPro"/>
</dbReference>
<sequence length="444" mass="49572">MACSRSTQTFVGSLRLSAEASANQGGLGPGHVGSADIDEHVSQISTSRKLAILKTFSNQFPELTIIHVPTLMGGFASSPCLPQHKILFAAVLTVIKARLEPADVPWTDTLRSREEYAEYMRARLLEALLGSPKIEFVQALLIITLHEWGTRDFHKAWMYCGMAIRMMQALYSMRTAPYPLDPTSNDHVHDRYSQAIEAKIYWACFIIDCMVNAGTYNPPMLPMSEMKKLKVGRPVNALEYALGQDHSDTSAASNMEVSQRLGIARGCEILVHGFNIWLQLMTFVFNDGRKTPGMCAPQNCPWVSTSPWANALNQPEGWRAMREASTHYPTASVVTYVTLGYGEAFVYINVLYHVSVIMLRREYLPFLPTPGSFPSGPTDTPLLEAEAPENWWHDNARQLFQSAEYIARLLEESSECGVHLMTPFAGFCAFSAGYYMHMCTGFLI</sequence>
<evidence type="ECO:0000256" key="2">
    <source>
        <dbReference type="ARBA" id="ARBA00022723"/>
    </source>
</evidence>
<feature type="domain" description="Xylanolytic transcriptional activator regulatory" evidence="6">
    <location>
        <begin position="156"/>
        <end position="240"/>
    </location>
</feature>
<evidence type="ECO:0000256" key="4">
    <source>
        <dbReference type="ARBA" id="ARBA00023163"/>
    </source>
</evidence>
<dbReference type="Pfam" id="PF04082">
    <property type="entry name" value="Fungal_trans"/>
    <property type="match status" value="1"/>
</dbReference>